<dbReference type="GO" id="GO:0005634">
    <property type="term" value="C:nucleus"/>
    <property type="evidence" value="ECO:0007669"/>
    <property type="project" value="UniProtKB-SubCell"/>
</dbReference>
<keyword evidence="3" id="KW-0539">Nucleus</keyword>
<evidence type="ECO:0000313" key="6">
    <source>
        <dbReference type="Proteomes" id="UP000054350"/>
    </source>
</evidence>
<dbReference type="InterPro" id="IPR043519">
    <property type="entry name" value="NT_sf"/>
</dbReference>
<dbReference type="PRINTS" id="PR00870">
    <property type="entry name" value="DNAPOLXBETA"/>
</dbReference>
<keyword evidence="3" id="KW-0227">DNA damage</keyword>
<dbReference type="AlphaFoldDB" id="A0A0L0TA67"/>
<feature type="domain" description="DNA polymerase beta thumb" evidence="4">
    <location>
        <begin position="29"/>
        <end position="99"/>
    </location>
</feature>
<dbReference type="Pfam" id="PF14791">
    <property type="entry name" value="DNA_pol_B_thumb"/>
    <property type="match status" value="1"/>
</dbReference>
<dbReference type="GO" id="GO:0006303">
    <property type="term" value="P:double-strand break repair via nonhomologous end joining"/>
    <property type="evidence" value="ECO:0007669"/>
    <property type="project" value="TreeGrafter"/>
</dbReference>
<evidence type="ECO:0000256" key="2">
    <source>
        <dbReference type="ARBA" id="ARBA00022695"/>
    </source>
</evidence>
<comment type="catalytic activity">
    <reaction evidence="3">
        <text>DNA(n) + a 2'-deoxyribonucleoside 5'-triphosphate = DNA(n+1) + diphosphate</text>
        <dbReference type="Rhea" id="RHEA:22508"/>
        <dbReference type="Rhea" id="RHEA-COMP:17339"/>
        <dbReference type="Rhea" id="RHEA-COMP:17340"/>
        <dbReference type="ChEBI" id="CHEBI:33019"/>
        <dbReference type="ChEBI" id="CHEBI:61560"/>
        <dbReference type="ChEBI" id="CHEBI:173112"/>
        <dbReference type="EC" id="2.7.7.7"/>
    </reaction>
</comment>
<keyword evidence="3" id="KW-0234">DNA repair</keyword>
<comment type="subcellular location">
    <subcellularLocation>
        <location evidence="3">Nucleus</location>
    </subcellularLocation>
</comment>
<dbReference type="PANTHER" id="PTHR11276:SF28">
    <property type="entry name" value="DNA POLYMERASE LAMBDA"/>
    <property type="match status" value="1"/>
</dbReference>
<sequence>MGICRVAPTTRARRIDLLWVPIDELGASLLYFTGSDVFNRSMRLYAHRKGMSLNQHGLFANVVRVKGQKLNGGTRIAGVDEAEIFEKLGIPYLPPEERNA</sequence>
<name>A0A0L0TA67_ALLM3</name>
<dbReference type="EC" id="2.7.7.7" evidence="3"/>
<reference evidence="6" key="2">
    <citation type="submission" date="2009-11" db="EMBL/GenBank/DDBJ databases">
        <title>The Genome Sequence of Allomyces macrogynus strain ATCC 38327.</title>
        <authorList>
            <consortium name="The Broad Institute Genome Sequencing Platform"/>
            <person name="Russ C."/>
            <person name="Cuomo C."/>
            <person name="Shea T."/>
            <person name="Young S.K."/>
            <person name="Zeng Q."/>
            <person name="Koehrsen M."/>
            <person name="Haas B."/>
            <person name="Borodovsky M."/>
            <person name="Guigo R."/>
            <person name="Alvarado L."/>
            <person name="Berlin A."/>
            <person name="Borenstein D."/>
            <person name="Chen Z."/>
            <person name="Engels R."/>
            <person name="Freedman E."/>
            <person name="Gellesch M."/>
            <person name="Goldberg J."/>
            <person name="Griggs A."/>
            <person name="Gujja S."/>
            <person name="Heiman D."/>
            <person name="Hepburn T."/>
            <person name="Howarth C."/>
            <person name="Jen D."/>
            <person name="Larson L."/>
            <person name="Lewis B."/>
            <person name="Mehta T."/>
            <person name="Park D."/>
            <person name="Pearson M."/>
            <person name="Roberts A."/>
            <person name="Saif S."/>
            <person name="Shenoy N."/>
            <person name="Sisk P."/>
            <person name="Stolte C."/>
            <person name="Sykes S."/>
            <person name="Walk T."/>
            <person name="White J."/>
            <person name="Yandava C."/>
            <person name="Burger G."/>
            <person name="Gray M.W."/>
            <person name="Holland P.W.H."/>
            <person name="King N."/>
            <person name="Lang F.B.F."/>
            <person name="Roger A.J."/>
            <person name="Ruiz-Trillo I."/>
            <person name="Lander E."/>
            <person name="Nusbaum C."/>
        </authorList>
    </citation>
    <scope>NUCLEOTIDE SEQUENCE [LARGE SCALE GENOMIC DNA]</scope>
    <source>
        <strain evidence="6">ATCC 38327</strain>
    </source>
</reference>
<accession>A0A0L0TA67</accession>
<dbReference type="PRINTS" id="PR00869">
    <property type="entry name" value="DNAPOLX"/>
</dbReference>
<keyword evidence="2 3" id="KW-0548">Nucleotidyltransferase</keyword>
<dbReference type="eggNOG" id="KOG2534">
    <property type="taxonomic scope" value="Eukaryota"/>
</dbReference>
<protein>
    <recommendedName>
        <fullName evidence="3">DNA polymerase</fullName>
        <ecNumber evidence="3">2.7.7.7</ecNumber>
    </recommendedName>
</protein>
<dbReference type="InterPro" id="IPR022312">
    <property type="entry name" value="DNA_pol_X"/>
</dbReference>
<evidence type="ECO:0000256" key="3">
    <source>
        <dbReference type="RuleBase" id="RU366014"/>
    </source>
</evidence>
<organism evidence="5 6">
    <name type="scientific">Allomyces macrogynus (strain ATCC 38327)</name>
    <name type="common">Allomyces javanicus var. macrogynus</name>
    <dbReference type="NCBI Taxonomy" id="578462"/>
    <lineage>
        <taxon>Eukaryota</taxon>
        <taxon>Fungi</taxon>
        <taxon>Fungi incertae sedis</taxon>
        <taxon>Blastocladiomycota</taxon>
        <taxon>Blastocladiomycetes</taxon>
        <taxon>Blastocladiales</taxon>
        <taxon>Blastocladiaceae</taxon>
        <taxon>Allomyces</taxon>
    </lineage>
</organism>
<dbReference type="Gene3D" id="3.30.460.10">
    <property type="entry name" value="Beta Polymerase, domain 2"/>
    <property type="match status" value="1"/>
</dbReference>
<evidence type="ECO:0000313" key="5">
    <source>
        <dbReference type="EMBL" id="KNE71616.1"/>
    </source>
</evidence>
<dbReference type="SUPFAM" id="SSF81301">
    <property type="entry name" value="Nucleotidyltransferase"/>
    <property type="match status" value="1"/>
</dbReference>
<dbReference type="InterPro" id="IPR002008">
    <property type="entry name" value="DNA_pol_X_beta-like"/>
</dbReference>
<dbReference type="InterPro" id="IPR029398">
    <property type="entry name" value="PolB_thumb"/>
</dbReference>
<keyword evidence="3" id="KW-0239">DNA-directed DNA polymerase</keyword>
<dbReference type="VEuPathDB" id="FungiDB:AMAG_20460"/>
<comment type="function">
    <text evidence="3">DNA polymerase that functions in several pathways of DNA repair. Involved in base excision repair (BER) responsible for repair of lesions that give rise to abasic (AP) sites in DNA. Also contributes to DNA double-strand break repair by non-homologous end joining and homologous recombination. Has both template-dependent and template-independent (terminal transferase) DNA polymerase activities. Has also a 5'-deoxyribose-5-phosphate lyase (dRP lyase) activity.</text>
</comment>
<dbReference type="OrthoDB" id="205514at2759"/>
<proteinExistence type="inferred from homology"/>
<keyword evidence="6" id="KW-1185">Reference proteome</keyword>
<dbReference type="STRING" id="578462.A0A0L0TA67"/>
<dbReference type="Gene3D" id="3.30.210.10">
    <property type="entry name" value="DNA polymerase, thumb domain"/>
    <property type="match status" value="1"/>
</dbReference>
<dbReference type="GO" id="GO:0046872">
    <property type="term" value="F:metal ion binding"/>
    <property type="evidence" value="ECO:0007669"/>
    <property type="project" value="UniProtKB-UniRule"/>
</dbReference>
<dbReference type="FunFam" id="3.30.210.10:FF:000002">
    <property type="entry name" value="DNA polymerase"/>
    <property type="match status" value="1"/>
</dbReference>
<keyword evidence="1 3" id="KW-0808">Transferase</keyword>
<dbReference type="GO" id="GO:0003677">
    <property type="term" value="F:DNA binding"/>
    <property type="evidence" value="ECO:0007669"/>
    <property type="project" value="UniProtKB-UniRule"/>
</dbReference>
<dbReference type="PANTHER" id="PTHR11276">
    <property type="entry name" value="DNA POLYMERASE TYPE-X FAMILY MEMBER"/>
    <property type="match status" value="1"/>
</dbReference>
<comment type="similarity">
    <text evidence="3">Belongs to the DNA polymerase type-X family.</text>
</comment>
<reference evidence="5 6" key="1">
    <citation type="submission" date="2009-11" db="EMBL/GenBank/DDBJ databases">
        <title>Annotation of Allomyces macrogynus ATCC 38327.</title>
        <authorList>
            <consortium name="The Broad Institute Genome Sequencing Platform"/>
            <person name="Russ C."/>
            <person name="Cuomo C."/>
            <person name="Burger G."/>
            <person name="Gray M.W."/>
            <person name="Holland P.W.H."/>
            <person name="King N."/>
            <person name="Lang F.B.F."/>
            <person name="Roger A.J."/>
            <person name="Ruiz-Trillo I."/>
            <person name="Young S.K."/>
            <person name="Zeng Q."/>
            <person name="Gargeya S."/>
            <person name="Fitzgerald M."/>
            <person name="Haas B."/>
            <person name="Abouelleil A."/>
            <person name="Alvarado L."/>
            <person name="Arachchi H.M."/>
            <person name="Berlin A."/>
            <person name="Chapman S.B."/>
            <person name="Gearin G."/>
            <person name="Goldberg J."/>
            <person name="Griggs A."/>
            <person name="Gujja S."/>
            <person name="Hansen M."/>
            <person name="Heiman D."/>
            <person name="Howarth C."/>
            <person name="Larimer J."/>
            <person name="Lui A."/>
            <person name="MacDonald P.J.P."/>
            <person name="McCowen C."/>
            <person name="Montmayeur A."/>
            <person name="Murphy C."/>
            <person name="Neiman D."/>
            <person name="Pearson M."/>
            <person name="Priest M."/>
            <person name="Roberts A."/>
            <person name="Saif S."/>
            <person name="Shea T."/>
            <person name="Sisk P."/>
            <person name="Stolte C."/>
            <person name="Sykes S."/>
            <person name="Wortman J."/>
            <person name="Nusbaum C."/>
            <person name="Birren B."/>
        </authorList>
    </citation>
    <scope>NUCLEOTIDE SEQUENCE [LARGE SCALE GENOMIC DNA]</scope>
    <source>
        <strain evidence="5 6">ATCC 38327</strain>
    </source>
</reference>
<dbReference type="EMBL" id="GG745373">
    <property type="protein sequence ID" value="KNE71616.1"/>
    <property type="molecule type" value="Genomic_DNA"/>
</dbReference>
<gene>
    <name evidence="5" type="ORF">AMAG_20460</name>
</gene>
<evidence type="ECO:0000259" key="4">
    <source>
        <dbReference type="Pfam" id="PF14791"/>
    </source>
</evidence>
<dbReference type="GO" id="GO:0003887">
    <property type="term" value="F:DNA-directed DNA polymerase activity"/>
    <property type="evidence" value="ECO:0007669"/>
    <property type="project" value="UniProtKB-UniRule"/>
</dbReference>
<evidence type="ECO:0000256" key="1">
    <source>
        <dbReference type="ARBA" id="ARBA00022679"/>
    </source>
</evidence>
<dbReference type="Proteomes" id="UP000054350">
    <property type="component" value="Unassembled WGS sequence"/>
</dbReference>
<dbReference type="InterPro" id="IPR037160">
    <property type="entry name" value="DNA_Pol_thumb_sf"/>
</dbReference>